<keyword evidence="2" id="KW-1185">Reference proteome</keyword>
<dbReference type="SUPFAM" id="SSF54427">
    <property type="entry name" value="NTF2-like"/>
    <property type="match status" value="1"/>
</dbReference>
<dbReference type="Proteomes" id="UP001055171">
    <property type="component" value="Chromosome"/>
</dbReference>
<evidence type="ECO:0000313" key="2">
    <source>
        <dbReference type="Proteomes" id="UP001055171"/>
    </source>
</evidence>
<organism evidence="1 2">
    <name type="scientific">Mycobacterium lentiflavum</name>
    <dbReference type="NCBI Taxonomy" id="141349"/>
    <lineage>
        <taxon>Bacteria</taxon>
        <taxon>Bacillati</taxon>
        <taxon>Actinomycetota</taxon>
        <taxon>Actinomycetes</taxon>
        <taxon>Mycobacteriales</taxon>
        <taxon>Mycobacteriaceae</taxon>
        <taxon>Mycobacterium</taxon>
        <taxon>Mycobacterium simiae complex</taxon>
    </lineage>
</organism>
<evidence type="ECO:0008006" key="3">
    <source>
        <dbReference type="Google" id="ProtNLM"/>
    </source>
</evidence>
<dbReference type="EMBL" id="CP092423">
    <property type="protein sequence ID" value="ULP40397.1"/>
    <property type="molecule type" value="Genomic_DNA"/>
</dbReference>
<protein>
    <recommendedName>
        <fullName evidence="3">Ketosteroid isomerase-related protein</fullName>
    </recommendedName>
</protein>
<dbReference type="RefSeq" id="WP_239719947.1">
    <property type="nucleotide sequence ID" value="NZ_CP092423.2"/>
</dbReference>
<proteinExistence type="predicted"/>
<sequence>MLTADYFAATRTPDTGVITFAPTLPRCGALHDAGNRVFRRRQPYENEYCVWVQVQDGLIVRVWKYLDVAHATGQFQFVIDRDEAGCCADV</sequence>
<accession>A0ABY3UPR0</accession>
<name>A0ABY3UPR0_MYCLN</name>
<gene>
    <name evidence="1" type="ORF">MJO58_15390</name>
</gene>
<reference evidence="1" key="1">
    <citation type="submission" date="2022-08" db="EMBL/GenBank/DDBJ databases">
        <title>Complete genome sequence of 14 non-tuberculosis mycobacteria type-strains.</title>
        <authorList>
            <person name="Igarashi Y."/>
            <person name="Osugi A."/>
            <person name="Mitarai S."/>
        </authorList>
    </citation>
    <scope>NUCLEOTIDE SEQUENCE</scope>
    <source>
        <strain evidence="1">ATCC 51985</strain>
    </source>
</reference>
<evidence type="ECO:0000313" key="1">
    <source>
        <dbReference type="EMBL" id="ULP40397.1"/>
    </source>
</evidence>
<dbReference type="Gene3D" id="3.10.450.50">
    <property type="match status" value="1"/>
</dbReference>
<dbReference type="InterPro" id="IPR032710">
    <property type="entry name" value="NTF2-like_dom_sf"/>
</dbReference>